<keyword evidence="1" id="KW-0812">Transmembrane</keyword>
<accession>A0A455U5P6</accession>
<proteinExistence type="predicted"/>
<keyword evidence="1" id="KW-1133">Transmembrane helix</keyword>
<reference evidence="2 3" key="1">
    <citation type="journal article" date="2019" name="Microbiol. Resour. Announc.">
        <title>Complete Genome Sequence of Halomonas sulfidaeris Strain Esulfide1 Isolated from a Metal Sulfide Rock at a Depth of 2,200 Meters, Obtained Using Nanopore Sequencing.</title>
        <authorList>
            <person name="Saito M."/>
            <person name="Nishigata A."/>
            <person name="Galipon J."/>
            <person name="Arakawa K."/>
        </authorList>
    </citation>
    <scope>NUCLEOTIDE SEQUENCE [LARGE SCALE GENOMIC DNA]</scope>
    <source>
        <strain evidence="2 3">ATCC BAA-803</strain>
    </source>
</reference>
<dbReference type="Proteomes" id="UP000320231">
    <property type="component" value="Chromosome"/>
</dbReference>
<evidence type="ECO:0000256" key="1">
    <source>
        <dbReference type="SAM" id="Phobius"/>
    </source>
</evidence>
<keyword evidence="1" id="KW-0472">Membrane</keyword>
<evidence type="ECO:0000313" key="2">
    <source>
        <dbReference type="EMBL" id="BBI61470.1"/>
    </source>
</evidence>
<gene>
    <name evidence="2" type="ORF">HSBAA_27760</name>
</gene>
<feature type="transmembrane region" description="Helical" evidence="1">
    <location>
        <begin position="6"/>
        <end position="27"/>
    </location>
</feature>
<sequence>MTLIATFWGTLLDILPIAAIIFGFQYLVIRRPVKRLSQVLTGFSWYGLGSHFSWLVWNKRCFPWVS</sequence>
<feature type="transmembrane region" description="Helical" evidence="1">
    <location>
        <begin position="39"/>
        <end position="57"/>
    </location>
</feature>
<dbReference type="KEGG" id="hsr:HSBAA_27760"/>
<organism evidence="2 3">
    <name type="scientific">Vreelandella sulfidaeris</name>
    <dbReference type="NCBI Taxonomy" id="115553"/>
    <lineage>
        <taxon>Bacteria</taxon>
        <taxon>Pseudomonadati</taxon>
        <taxon>Pseudomonadota</taxon>
        <taxon>Gammaproteobacteria</taxon>
        <taxon>Oceanospirillales</taxon>
        <taxon>Halomonadaceae</taxon>
        <taxon>Vreelandella</taxon>
    </lineage>
</organism>
<dbReference type="EMBL" id="AP019514">
    <property type="protein sequence ID" value="BBI61470.1"/>
    <property type="molecule type" value="Genomic_DNA"/>
</dbReference>
<protein>
    <submittedName>
        <fullName evidence="2">Uncharacterized protein</fullName>
    </submittedName>
</protein>
<name>A0A455U5P6_9GAMM</name>
<evidence type="ECO:0000313" key="3">
    <source>
        <dbReference type="Proteomes" id="UP000320231"/>
    </source>
</evidence>
<dbReference type="AlphaFoldDB" id="A0A455U5P6"/>